<comment type="caution">
    <text evidence="2">The sequence shown here is derived from an EMBL/GenBank/DDBJ whole genome shotgun (WGS) entry which is preliminary data.</text>
</comment>
<protein>
    <submittedName>
        <fullName evidence="2">Uncharacterized protein</fullName>
    </submittedName>
</protein>
<dbReference type="EMBL" id="LNYO01000024">
    <property type="protein sequence ID" value="KTD32726.1"/>
    <property type="molecule type" value="Genomic_DNA"/>
</dbReference>
<organism evidence="2 3">
    <name type="scientific">Legionella nautarum</name>
    <dbReference type="NCBI Taxonomy" id="45070"/>
    <lineage>
        <taxon>Bacteria</taxon>
        <taxon>Pseudomonadati</taxon>
        <taxon>Pseudomonadota</taxon>
        <taxon>Gammaproteobacteria</taxon>
        <taxon>Legionellales</taxon>
        <taxon>Legionellaceae</taxon>
        <taxon>Legionella</taxon>
    </lineage>
</organism>
<dbReference type="AlphaFoldDB" id="A0A0W0WKT4"/>
<keyword evidence="3" id="KW-1185">Reference proteome</keyword>
<evidence type="ECO:0000313" key="2">
    <source>
        <dbReference type="EMBL" id="KTD32726.1"/>
    </source>
</evidence>
<name>A0A0W0WKT4_9GAMM</name>
<sequence length="144" mass="16651">MPSRAKKSKPLKEQSESVDFILETSKGNFLIEKRLQFLLSQMCLEPLIDHHLREYCLIEGKIYTFQGHIQPAKNNLPAVMVADKPMIIYEGDYHQVENRLKKKLRWLLFQSVFSLTVLASILGVLLQNWNEACSMYLSLAHMLG</sequence>
<dbReference type="STRING" id="45070.Lnau_2374"/>
<evidence type="ECO:0000313" key="3">
    <source>
        <dbReference type="Proteomes" id="UP000054725"/>
    </source>
</evidence>
<reference evidence="2 3" key="1">
    <citation type="submission" date="2015-11" db="EMBL/GenBank/DDBJ databases">
        <title>Genomic analysis of 38 Legionella species identifies large and diverse effector repertoires.</title>
        <authorList>
            <person name="Burstein D."/>
            <person name="Amaro F."/>
            <person name="Zusman T."/>
            <person name="Lifshitz Z."/>
            <person name="Cohen O."/>
            <person name="Gilbert J.A."/>
            <person name="Pupko T."/>
            <person name="Shuman H.A."/>
            <person name="Segal G."/>
        </authorList>
    </citation>
    <scope>NUCLEOTIDE SEQUENCE [LARGE SCALE GENOMIC DNA]</scope>
    <source>
        <strain evidence="2 3">ATCC 49506</strain>
    </source>
</reference>
<feature type="transmembrane region" description="Helical" evidence="1">
    <location>
        <begin position="106"/>
        <end position="126"/>
    </location>
</feature>
<dbReference type="Proteomes" id="UP000054725">
    <property type="component" value="Unassembled WGS sequence"/>
</dbReference>
<dbReference type="RefSeq" id="WP_058505377.1">
    <property type="nucleotide sequence ID" value="NZ_CAAAIF010000004.1"/>
</dbReference>
<evidence type="ECO:0000256" key="1">
    <source>
        <dbReference type="SAM" id="Phobius"/>
    </source>
</evidence>
<proteinExistence type="predicted"/>
<dbReference type="PATRIC" id="fig|45070.6.peg.2507"/>
<keyword evidence="1" id="KW-0812">Transmembrane</keyword>
<accession>A0A0W0WKT4</accession>
<gene>
    <name evidence="2" type="ORF">Lnau_2374</name>
</gene>
<keyword evidence="1" id="KW-0472">Membrane</keyword>
<keyword evidence="1" id="KW-1133">Transmembrane helix</keyword>